<evidence type="ECO:0000313" key="1">
    <source>
        <dbReference type="EMBL" id="KAF0027644.1"/>
    </source>
</evidence>
<gene>
    <name evidence="1" type="ORF">F2P81_020385</name>
</gene>
<name>A0A6A4SA85_SCOMX</name>
<sequence length="72" mass="9081">MRMSYFARYKTRRRLLQKKKKEGKKKERLASVPRFSVREKRWERFSTKIRRHGIVRQRNVPEKKEKEDEMQD</sequence>
<organism evidence="1 2">
    <name type="scientific">Scophthalmus maximus</name>
    <name type="common">Turbot</name>
    <name type="synonym">Psetta maxima</name>
    <dbReference type="NCBI Taxonomy" id="52904"/>
    <lineage>
        <taxon>Eukaryota</taxon>
        <taxon>Metazoa</taxon>
        <taxon>Chordata</taxon>
        <taxon>Craniata</taxon>
        <taxon>Vertebrata</taxon>
        <taxon>Euteleostomi</taxon>
        <taxon>Actinopterygii</taxon>
        <taxon>Neopterygii</taxon>
        <taxon>Teleostei</taxon>
        <taxon>Neoteleostei</taxon>
        <taxon>Acanthomorphata</taxon>
        <taxon>Carangaria</taxon>
        <taxon>Pleuronectiformes</taxon>
        <taxon>Pleuronectoidei</taxon>
        <taxon>Scophthalmidae</taxon>
        <taxon>Scophthalmus</taxon>
    </lineage>
</organism>
<proteinExistence type="predicted"/>
<evidence type="ECO:0000313" key="2">
    <source>
        <dbReference type="Proteomes" id="UP000438429"/>
    </source>
</evidence>
<accession>A0A6A4SA85</accession>
<dbReference type="Proteomes" id="UP000438429">
    <property type="component" value="Unassembled WGS sequence"/>
</dbReference>
<dbReference type="EMBL" id="VEVO01000018">
    <property type="protein sequence ID" value="KAF0027644.1"/>
    <property type="molecule type" value="Genomic_DNA"/>
</dbReference>
<dbReference type="AlphaFoldDB" id="A0A6A4SA85"/>
<comment type="caution">
    <text evidence="1">The sequence shown here is derived from an EMBL/GenBank/DDBJ whole genome shotgun (WGS) entry which is preliminary data.</text>
</comment>
<protein>
    <submittedName>
        <fullName evidence="1">Uncharacterized protein</fullName>
    </submittedName>
</protein>
<reference evidence="1 2" key="1">
    <citation type="submission" date="2019-06" db="EMBL/GenBank/DDBJ databases">
        <title>Draft genomes of female and male turbot (Scophthalmus maximus).</title>
        <authorList>
            <person name="Xu H."/>
            <person name="Xu X.-W."/>
            <person name="Shao C."/>
            <person name="Chen S."/>
        </authorList>
    </citation>
    <scope>NUCLEOTIDE SEQUENCE [LARGE SCALE GENOMIC DNA]</scope>
    <source>
        <strain evidence="1">Ysfricsl-2016a</strain>
        <tissue evidence="1">Blood</tissue>
    </source>
</reference>